<evidence type="ECO:0000313" key="3">
    <source>
        <dbReference type="Proteomes" id="UP001267290"/>
    </source>
</evidence>
<comment type="caution">
    <text evidence="2">The sequence shown here is derived from an EMBL/GenBank/DDBJ whole genome shotgun (WGS) entry which is preliminary data.</text>
</comment>
<feature type="compositionally biased region" description="Basic residues" evidence="1">
    <location>
        <begin position="597"/>
        <end position="612"/>
    </location>
</feature>
<protein>
    <submittedName>
        <fullName evidence="2">CotS family spore coat protein</fullName>
    </submittedName>
</protein>
<feature type="region of interest" description="Disordered" evidence="1">
    <location>
        <begin position="597"/>
        <end position="648"/>
    </location>
</feature>
<dbReference type="NCBIfam" id="TIGR02906">
    <property type="entry name" value="spore_CotS"/>
    <property type="match status" value="1"/>
</dbReference>
<dbReference type="InterPro" id="IPR011009">
    <property type="entry name" value="Kinase-like_dom_sf"/>
</dbReference>
<reference evidence="2 3" key="1">
    <citation type="submission" date="2023-07" db="EMBL/GenBank/DDBJ databases">
        <title>Sorghum-associated microbial communities from plants grown in Nebraska, USA.</title>
        <authorList>
            <person name="Schachtman D."/>
        </authorList>
    </citation>
    <scope>NUCLEOTIDE SEQUENCE [LARGE SCALE GENOMIC DNA]</scope>
    <source>
        <strain evidence="2 3">CC258</strain>
    </source>
</reference>
<accession>A0ABU1NUH9</accession>
<keyword evidence="2" id="KW-0167">Capsid protein</keyword>
<dbReference type="RefSeq" id="WP_310226591.1">
    <property type="nucleotide sequence ID" value="NZ_JAVDSB010000003.1"/>
</dbReference>
<dbReference type="InterPro" id="IPR047175">
    <property type="entry name" value="CotS-like"/>
</dbReference>
<organism evidence="2 3">
    <name type="scientific">Paenibacillus qinlingensis</name>
    <dbReference type="NCBI Taxonomy" id="1837343"/>
    <lineage>
        <taxon>Bacteria</taxon>
        <taxon>Bacillati</taxon>
        <taxon>Bacillota</taxon>
        <taxon>Bacilli</taxon>
        <taxon>Bacillales</taxon>
        <taxon>Paenibacillaceae</taxon>
        <taxon>Paenibacillus</taxon>
    </lineage>
</organism>
<dbReference type="InterPro" id="IPR014255">
    <property type="entry name" value="Spore_coat_CotS"/>
</dbReference>
<dbReference type="PANTHER" id="PTHR39179">
    <property type="entry name" value="SPORE COAT PROTEIN I"/>
    <property type="match status" value="1"/>
</dbReference>
<evidence type="ECO:0000256" key="1">
    <source>
        <dbReference type="SAM" id="MobiDB-lite"/>
    </source>
</evidence>
<keyword evidence="2" id="KW-0946">Virion</keyword>
<dbReference type="Gene3D" id="3.30.200.20">
    <property type="entry name" value="Phosphorylase Kinase, domain 1"/>
    <property type="match status" value="1"/>
</dbReference>
<gene>
    <name evidence="2" type="ORF">J2736_002329</name>
</gene>
<dbReference type="EMBL" id="JAVDSB010000003">
    <property type="protein sequence ID" value="MDR6551142.1"/>
    <property type="molecule type" value="Genomic_DNA"/>
</dbReference>
<dbReference type="Gene3D" id="3.90.1200.10">
    <property type="match status" value="1"/>
</dbReference>
<feature type="compositionally biased region" description="Basic residues" evidence="1">
    <location>
        <begin position="636"/>
        <end position="648"/>
    </location>
</feature>
<dbReference type="SUPFAM" id="SSF56112">
    <property type="entry name" value="Protein kinase-like (PK-like)"/>
    <property type="match status" value="1"/>
</dbReference>
<name>A0ABU1NUH9_9BACL</name>
<proteinExistence type="predicted"/>
<keyword evidence="3" id="KW-1185">Reference proteome</keyword>
<dbReference type="PANTHER" id="PTHR39179:SF1">
    <property type="entry name" value="SPORE COAT PROTEIN I"/>
    <property type="match status" value="1"/>
</dbReference>
<evidence type="ECO:0000313" key="2">
    <source>
        <dbReference type="EMBL" id="MDR6551142.1"/>
    </source>
</evidence>
<sequence length="648" mass="73713">MDNYQVVPWINDVLDPGIVANMYVPPGLENLAREVLGNYDLQLHDMLLITSKPDKGGAIWKIGTSKGNLSIKCLHRRPRRSLFSVGAQAYMSGLGYRVPSFIPTKEGHMYVEAGGKLWIVTDWIEPLVPVSKVDLEGASQLCFGLGEFHKNSKGYVPPSGSEKSSRIFGWGKYYEKIIAKINWFQDIANAYSDTAGSADLLAVIEEFKRQANEMYLRFQNSPYNQMLAKGEPHWGLAHQDFGWSNGQMGPGGIWVIDLDGVSYDLPIRDLRKLITSTMDDMGVWDITWIRGMIEAYHQANPIDQETFEILWIDMAFPNEFYKHVKEIVFNPQVFLDTELAPILQRVMTTEASKWQALSELEKDKANYPAGEYSSDYVKPIVQSPIVVPGELLTPIYSDMPDLVAATPIMEPIAANPITEPIYSDMPDKVAADPILEPIYSDMPEMVDTTPIMEPIYSDTPDVVAAKPIMEPIYSDTPVKRDKLKVPSFQEPIYSDAPAREPLESAQEIPQVPAVIPFLTDPGIAPISLPPQEQTRFTLRVPKKRRARRKTKIIKKTRYLYRRKRRRLAKWKYASGAKLIKSSKKWRTKKKLRPLLRSKKKQLKRSSGAKKPIKQLTKPYLKKMVIPRNDQKASQPLKKRQIQPRRRTA</sequence>
<dbReference type="Proteomes" id="UP001267290">
    <property type="component" value="Unassembled WGS sequence"/>
</dbReference>